<dbReference type="PANTHER" id="PTHR43293">
    <property type="entry name" value="ACETATE COA-TRANSFERASE YDIF"/>
    <property type="match status" value="1"/>
</dbReference>
<dbReference type="SMART" id="SM00882">
    <property type="entry name" value="CoA_trans"/>
    <property type="match status" value="1"/>
</dbReference>
<feature type="active site" description="5-glutamyl coenzyme A thioester intermediate" evidence="4">
    <location>
        <position position="330"/>
    </location>
</feature>
<proteinExistence type="inferred from homology"/>
<organism evidence="5 6">
    <name type="scientific">Rhizobium leguminosarum bv. viciae</name>
    <dbReference type="NCBI Taxonomy" id="387"/>
    <lineage>
        <taxon>Bacteria</taxon>
        <taxon>Pseudomonadati</taxon>
        <taxon>Pseudomonadota</taxon>
        <taxon>Alphaproteobacteria</taxon>
        <taxon>Hyphomicrobiales</taxon>
        <taxon>Rhizobiaceae</taxon>
        <taxon>Rhizobium/Agrobacterium group</taxon>
        <taxon>Rhizobium</taxon>
    </lineage>
</organism>
<dbReference type="AlphaFoldDB" id="A0A8G2IV24"/>
<dbReference type="GO" id="GO:0046952">
    <property type="term" value="P:ketone body catabolic process"/>
    <property type="evidence" value="ECO:0007669"/>
    <property type="project" value="InterPro"/>
</dbReference>
<comment type="function">
    <text evidence="3">CoA transferase having broad substrate specificity for short-chain acyl-CoA thioesters with the activity decreasing when the length of the carboxylic acid chain exceeds four carbons.</text>
</comment>
<reference evidence="5 6" key="1">
    <citation type="submission" date="2019-02" db="EMBL/GenBank/DDBJ databases">
        <title>The competitiveness to form nodules shapes the capacities of Rhizobium leguminosarum sv viciae communities to promote symbiosis with specific hosts.</title>
        <authorList>
            <person name="Boivin S."/>
            <person name="Lepetit M."/>
        </authorList>
    </citation>
    <scope>NUCLEOTIDE SEQUENCE [LARGE SCALE GENOMIC DNA]</scope>
    <source>
        <strain evidence="5 6">SPF4F3</strain>
    </source>
</reference>
<dbReference type="Pfam" id="PF01144">
    <property type="entry name" value="CoA_trans"/>
    <property type="match status" value="1"/>
</dbReference>
<dbReference type="EMBL" id="SJLU01000031">
    <property type="protein sequence ID" value="TBX85330.1"/>
    <property type="molecule type" value="Genomic_DNA"/>
</dbReference>
<evidence type="ECO:0000256" key="3">
    <source>
        <dbReference type="PIRNR" id="PIRNR000858"/>
    </source>
</evidence>
<name>A0A8G2IV24_RHILV</name>
<evidence type="ECO:0000256" key="1">
    <source>
        <dbReference type="ARBA" id="ARBA00007154"/>
    </source>
</evidence>
<dbReference type="PANTHER" id="PTHR43293:SF1">
    <property type="entry name" value="ACETATE COA-TRANSFERASE YDIF"/>
    <property type="match status" value="1"/>
</dbReference>
<evidence type="ECO:0000256" key="4">
    <source>
        <dbReference type="PIRSR" id="PIRSR000858-1"/>
    </source>
</evidence>
<dbReference type="InterPro" id="IPR037171">
    <property type="entry name" value="NagB/RpiA_transferase-like"/>
</dbReference>
<evidence type="ECO:0000256" key="2">
    <source>
        <dbReference type="ARBA" id="ARBA00022679"/>
    </source>
</evidence>
<dbReference type="SUPFAM" id="SSF100950">
    <property type="entry name" value="NagB/RpiA/CoA transferase-like"/>
    <property type="match status" value="2"/>
</dbReference>
<gene>
    <name evidence="5" type="ORF">E0H31_34860</name>
</gene>
<comment type="similarity">
    <text evidence="1 3">Belongs to the 3-oxoacid CoA-transferase family.</text>
</comment>
<evidence type="ECO:0000313" key="5">
    <source>
        <dbReference type="EMBL" id="TBX85330.1"/>
    </source>
</evidence>
<keyword evidence="2 3" id="KW-0808">Transferase</keyword>
<accession>A0A8G2IV24</accession>
<dbReference type="InterPro" id="IPR004165">
    <property type="entry name" value="CoA_trans_fam_I"/>
</dbReference>
<protein>
    <recommendedName>
        <fullName evidence="3">Acetate CoA-transferase YdiF</fullName>
        <ecNumber evidence="3">2.8.3.8</ecNumber>
    </recommendedName>
</protein>
<dbReference type="Proteomes" id="UP000291866">
    <property type="component" value="Unassembled WGS sequence"/>
</dbReference>
<comment type="caution">
    <text evidence="5">The sequence shown here is derived from an EMBL/GenBank/DDBJ whole genome shotgun (WGS) entry which is preliminary data.</text>
</comment>
<sequence length="539" mass="57663">MPMKKHLTPAEAAALIPDGAVVTVSSSSGLGCPDLMLKAIGERFDATGHPRDITTLHPIAAGDMSGIKGVDHIAKKGLLKRIIGGSYPSGPSSSEPPLIWQMITNNEIPAYNIPSGILFDIHREAAAKRPGVLTKIGIDTFVDPERQGCAMNGLASEHAVVKRVSFEGDDWLFFPSIVPEVAIIRATTADERGNLTYEHEGAYLGGLDQALATRNNGGIVIAQVKRITKEGSLKPHDVRVPGMLVDYVVVDPAQKQTTQTQYDPAISGEIFRPLDSFSVPEFNVQKVIARRVAQELQLGSCVNLGFGISANVPRILLEEGLHGAVTWVIEQGAVGGVPLLDFAFGCASNADAYMPSPYQFTYFQGAGFDASLLSFLEIGKDGSVNVSKLSFRPHVTAGAGGFVDITARAKKIVFSGMFNAGAKLSIADGALLIEREGKLKKLVNEVEHVTFSGRRAIEQGQEITYITERCVMKLTPDGVVLTEIAPGVDLQSHILDQSEFPLIVAPELKVMDAALFGEANIGLSLSEKGARTLEGRFHG</sequence>
<comment type="catalytic activity">
    <reaction evidence="3">
        <text>an acyl-CoA + acetate = a carboxylate + acetyl-CoA</text>
        <dbReference type="Rhea" id="RHEA:13381"/>
        <dbReference type="ChEBI" id="CHEBI:29067"/>
        <dbReference type="ChEBI" id="CHEBI:30089"/>
        <dbReference type="ChEBI" id="CHEBI:57288"/>
        <dbReference type="ChEBI" id="CHEBI:58342"/>
        <dbReference type="EC" id="2.8.3.8"/>
    </reaction>
</comment>
<dbReference type="OMA" id="LGNCWFR"/>
<dbReference type="PIRSF" id="PIRSF000858">
    <property type="entry name" value="SCOT-t"/>
    <property type="match status" value="1"/>
</dbReference>
<dbReference type="Gene3D" id="3.40.1080.10">
    <property type="entry name" value="Glutaconate Coenzyme A-transferase"/>
    <property type="match status" value="2"/>
</dbReference>
<dbReference type="PROSITE" id="PS51257">
    <property type="entry name" value="PROKAR_LIPOPROTEIN"/>
    <property type="match status" value="1"/>
</dbReference>
<evidence type="ECO:0000313" key="6">
    <source>
        <dbReference type="Proteomes" id="UP000291866"/>
    </source>
</evidence>
<dbReference type="InterPro" id="IPR014388">
    <property type="entry name" value="3-oxoacid_CoA-transferase"/>
</dbReference>
<dbReference type="GO" id="GO:0008775">
    <property type="term" value="F:acetate CoA-transferase activity"/>
    <property type="evidence" value="ECO:0007669"/>
    <property type="project" value="UniProtKB-EC"/>
</dbReference>
<dbReference type="EC" id="2.8.3.8" evidence="3"/>